<dbReference type="PANTHER" id="PTHR19441:SF30">
    <property type="entry name" value="ELAFIN"/>
    <property type="match status" value="1"/>
</dbReference>
<dbReference type="PANTHER" id="PTHR19441">
    <property type="entry name" value="WHEY ACDIC PROTEIN WAP"/>
    <property type="match status" value="1"/>
</dbReference>
<dbReference type="InterPro" id="IPR053758">
    <property type="entry name" value="CPA_Inhibitor_I44"/>
</dbReference>
<dbReference type="EMBL" id="RWIC01001520">
    <property type="protein sequence ID" value="TKC35479.1"/>
    <property type="molecule type" value="Genomic_DNA"/>
</dbReference>
<keyword evidence="2" id="KW-1015">Disulfide bond</keyword>
<feature type="chain" id="PRO_5020639336" description="WAP domain-containing protein" evidence="3">
    <location>
        <begin position="19"/>
        <end position="247"/>
    </location>
</feature>
<dbReference type="Gene3D" id="4.10.75.10">
    <property type="entry name" value="Elafin-like"/>
    <property type="match status" value="1"/>
</dbReference>
<evidence type="ECO:0000313" key="4">
    <source>
        <dbReference type="EMBL" id="TKC35479.1"/>
    </source>
</evidence>
<evidence type="ECO:0000256" key="1">
    <source>
        <dbReference type="ARBA" id="ARBA00022729"/>
    </source>
</evidence>
<feature type="non-terminal residue" evidence="4">
    <location>
        <position position="1"/>
    </location>
</feature>
<dbReference type="Proteomes" id="UP000308365">
    <property type="component" value="Unassembled WGS sequence"/>
</dbReference>
<evidence type="ECO:0000256" key="3">
    <source>
        <dbReference type="SAM" id="SignalP"/>
    </source>
</evidence>
<comment type="caution">
    <text evidence="4">The sequence shown here is derived from an EMBL/GenBank/DDBJ whole genome shotgun (WGS) entry which is preliminary data.</text>
</comment>
<evidence type="ECO:0000313" key="5">
    <source>
        <dbReference type="Proteomes" id="UP000308365"/>
    </source>
</evidence>
<dbReference type="AlphaFoldDB" id="A0A4U1EGV8"/>
<gene>
    <name evidence="4" type="ORF">EI555_004126</name>
</gene>
<name>A0A4U1EGV8_MONMO</name>
<dbReference type="InterPro" id="IPR050514">
    <property type="entry name" value="WAP_four-disulfide_core"/>
</dbReference>
<dbReference type="GO" id="GO:0019731">
    <property type="term" value="P:antibacterial humoral response"/>
    <property type="evidence" value="ECO:0007669"/>
    <property type="project" value="TreeGrafter"/>
</dbReference>
<dbReference type="InterPro" id="IPR036645">
    <property type="entry name" value="Elafin-like_sf"/>
</dbReference>
<reference evidence="5" key="1">
    <citation type="journal article" date="2019" name="IScience">
        <title>Narwhal Genome Reveals Long-Term Low Genetic Diversity despite Current Large Abundance Size.</title>
        <authorList>
            <person name="Westbury M.V."/>
            <person name="Petersen B."/>
            <person name="Garde E."/>
            <person name="Heide-Jorgensen M.P."/>
            <person name="Lorenzen E.D."/>
        </authorList>
    </citation>
    <scope>NUCLEOTIDE SEQUENCE [LARGE SCALE GENOMIC DNA]</scope>
</reference>
<dbReference type="GO" id="GO:0045087">
    <property type="term" value="P:innate immune response"/>
    <property type="evidence" value="ECO:0007669"/>
    <property type="project" value="TreeGrafter"/>
</dbReference>
<dbReference type="GO" id="GO:0004867">
    <property type="term" value="F:serine-type endopeptidase inhibitor activity"/>
    <property type="evidence" value="ECO:0007669"/>
    <property type="project" value="TreeGrafter"/>
</dbReference>
<dbReference type="GO" id="GO:0005615">
    <property type="term" value="C:extracellular space"/>
    <property type="evidence" value="ECO:0007669"/>
    <property type="project" value="TreeGrafter"/>
</dbReference>
<protein>
    <recommendedName>
        <fullName evidence="6">WAP domain-containing protein</fullName>
    </recommendedName>
</protein>
<dbReference type="Gene3D" id="3.30.40.170">
    <property type="match status" value="1"/>
</dbReference>
<feature type="signal peptide" evidence="3">
    <location>
        <begin position="1"/>
        <end position="18"/>
    </location>
</feature>
<sequence>FNMKTGTIFVLVAFIVRGLEVAYTHRPTFGAICVKECSEDRDCERGKECVEIGCARICVPQAKRGYCEIRCWKNWNCGARKWCMQKGCRKVCSSFAKGEICMEHCQRDGDCGAGEQCIQKGCSRVCSSVQDPGGFCVEECQGPWDCAIGSWCVNNGCGHMNGELELVHSGHQNRLEFVLKCAQGMNPVPWDKNAAAMVVDTFVKPLFEPLGDLWRKLVGSKEQEFLEGDIITFVFQEEDFIIRSDDN</sequence>
<evidence type="ECO:0008006" key="6">
    <source>
        <dbReference type="Google" id="ProtNLM"/>
    </source>
</evidence>
<accession>A0A4U1EGV8</accession>
<keyword evidence="1 3" id="KW-0732">Signal</keyword>
<evidence type="ECO:0000256" key="2">
    <source>
        <dbReference type="ARBA" id="ARBA00023157"/>
    </source>
</evidence>
<proteinExistence type="predicted"/>
<organism evidence="4 5">
    <name type="scientific">Monodon monoceros</name>
    <name type="common">Narwhal</name>
    <name type="synonym">Ceratodon monodon</name>
    <dbReference type="NCBI Taxonomy" id="40151"/>
    <lineage>
        <taxon>Eukaryota</taxon>
        <taxon>Metazoa</taxon>
        <taxon>Chordata</taxon>
        <taxon>Craniata</taxon>
        <taxon>Vertebrata</taxon>
        <taxon>Euteleostomi</taxon>
        <taxon>Mammalia</taxon>
        <taxon>Eutheria</taxon>
        <taxon>Laurasiatheria</taxon>
        <taxon>Artiodactyla</taxon>
        <taxon>Whippomorpha</taxon>
        <taxon>Cetacea</taxon>
        <taxon>Odontoceti</taxon>
        <taxon>Monodontidae</taxon>
        <taxon>Monodon</taxon>
    </lineage>
</organism>